<keyword evidence="5" id="KW-0862">Zinc</keyword>
<dbReference type="GO" id="GO:0009228">
    <property type="term" value="P:thiamine biosynthetic process"/>
    <property type="evidence" value="ECO:0007669"/>
    <property type="project" value="InterPro"/>
</dbReference>
<evidence type="ECO:0000313" key="9">
    <source>
        <dbReference type="EMBL" id="GAH78965.1"/>
    </source>
</evidence>
<evidence type="ECO:0000256" key="6">
    <source>
        <dbReference type="ARBA" id="ARBA00023004"/>
    </source>
</evidence>
<protein>
    <recommendedName>
        <fullName evidence="10">ThiC-associated domain-containing protein</fullName>
    </recommendedName>
</protein>
<evidence type="ECO:0000256" key="2">
    <source>
        <dbReference type="ARBA" id="ARBA00022485"/>
    </source>
</evidence>
<dbReference type="GO" id="GO:0051539">
    <property type="term" value="F:4 iron, 4 sulfur cluster binding"/>
    <property type="evidence" value="ECO:0007669"/>
    <property type="project" value="UniProtKB-KW"/>
</dbReference>
<dbReference type="EMBL" id="BARU01035287">
    <property type="protein sequence ID" value="GAH78965.1"/>
    <property type="molecule type" value="Genomic_DNA"/>
</dbReference>
<reference evidence="9" key="1">
    <citation type="journal article" date="2014" name="Front. Microbiol.">
        <title>High frequency of phylogenetically diverse reductive dehalogenase-homologous genes in deep subseafloor sedimentary metagenomes.</title>
        <authorList>
            <person name="Kawai M."/>
            <person name="Futagami T."/>
            <person name="Toyoda A."/>
            <person name="Takaki Y."/>
            <person name="Nishi S."/>
            <person name="Hori S."/>
            <person name="Arai W."/>
            <person name="Tsubouchi T."/>
            <person name="Morono Y."/>
            <person name="Uchiyama I."/>
            <person name="Ito T."/>
            <person name="Fujiyama A."/>
            <person name="Inagaki F."/>
            <person name="Takami H."/>
        </authorList>
    </citation>
    <scope>NUCLEOTIDE SEQUENCE</scope>
    <source>
        <strain evidence="9">Expedition CK06-06</strain>
    </source>
</reference>
<dbReference type="GO" id="GO:0016829">
    <property type="term" value="F:lyase activity"/>
    <property type="evidence" value="ECO:0007669"/>
    <property type="project" value="UniProtKB-KW"/>
</dbReference>
<dbReference type="Gene3D" id="6.10.250.620">
    <property type="match status" value="1"/>
</dbReference>
<comment type="cofactor">
    <cofactor evidence="1">
        <name>[4Fe-4S] cluster</name>
        <dbReference type="ChEBI" id="CHEBI:49883"/>
    </cofactor>
</comment>
<keyword evidence="4" id="KW-0479">Metal-binding</keyword>
<accession>X1JBW1</accession>
<comment type="caution">
    <text evidence="9">The sequence shown here is derived from an EMBL/GenBank/DDBJ whole genome shotgun (WGS) entry which is preliminary data.</text>
</comment>
<dbReference type="GO" id="GO:0046872">
    <property type="term" value="F:metal ion binding"/>
    <property type="evidence" value="ECO:0007669"/>
    <property type="project" value="UniProtKB-KW"/>
</dbReference>
<evidence type="ECO:0000256" key="1">
    <source>
        <dbReference type="ARBA" id="ARBA00001966"/>
    </source>
</evidence>
<evidence type="ECO:0000256" key="4">
    <source>
        <dbReference type="ARBA" id="ARBA00022723"/>
    </source>
</evidence>
<organism evidence="9">
    <name type="scientific">marine sediment metagenome</name>
    <dbReference type="NCBI Taxonomy" id="412755"/>
    <lineage>
        <taxon>unclassified sequences</taxon>
        <taxon>metagenomes</taxon>
        <taxon>ecological metagenomes</taxon>
    </lineage>
</organism>
<keyword evidence="3" id="KW-0949">S-adenosyl-L-methionine</keyword>
<evidence type="ECO:0000256" key="3">
    <source>
        <dbReference type="ARBA" id="ARBA00022691"/>
    </source>
</evidence>
<dbReference type="Pfam" id="PF01964">
    <property type="entry name" value="ThiC_Rad_SAM"/>
    <property type="match status" value="1"/>
</dbReference>
<dbReference type="AlphaFoldDB" id="X1JBW1"/>
<gene>
    <name evidence="9" type="ORF">S03H2_55263</name>
</gene>
<dbReference type="InterPro" id="IPR002817">
    <property type="entry name" value="ThiC/BzaA/B"/>
</dbReference>
<sequence length="252" mass="27616">LMGIVSRGGTFLTARIVHTGEENPLYENYDYLLEIAKEYDMTLSLGDGLRPGCIHDATDIPQIQELLTIGELVERARNAGVQTIVEGPGHIPLDEIEANVKLEKAICKGAPFYVLGPLVTDIAPGYDHIVGAIGGAIAAMAGADYLCYVTPTEHIGLPDVEDVKEGVIVTRIAAHAADLVRKREVAVKWDNEMSQARSEFDWEKQISLALNPIKARRIREKRSPGEPDEEGCTMCGDFCAIKILKQYTRAEV</sequence>
<feature type="non-terminal residue" evidence="9">
    <location>
        <position position="1"/>
    </location>
</feature>
<dbReference type="InterPro" id="IPR038521">
    <property type="entry name" value="ThiC/Bza_core_dom"/>
</dbReference>
<evidence type="ECO:0008006" key="10">
    <source>
        <dbReference type="Google" id="ProtNLM"/>
    </source>
</evidence>
<evidence type="ECO:0000256" key="5">
    <source>
        <dbReference type="ARBA" id="ARBA00022833"/>
    </source>
</evidence>
<proteinExistence type="predicted"/>
<dbReference type="PANTHER" id="PTHR30557:SF1">
    <property type="entry name" value="PHOSPHOMETHYLPYRIMIDINE SYNTHASE, CHLOROPLASTIC"/>
    <property type="match status" value="1"/>
</dbReference>
<evidence type="ECO:0000256" key="7">
    <source>
        <dbReference type="ARBA" id="ARBA00023014"/>
    </source>
</evidence>
<keyword evidence="2" id="KW-0004">4Fe-4S</keyword>
<dbReference type="Gene3D" id="3.20.20.540">
    <property type="entry name" value="Radical SAM ThiC family, central domain"/>
    <property type="match status" value="1"/>
</dbReference>
<keyword evidence="7" id="KW-0411">Iron-sulfur</keyword>
<dbReference type="PANTHER" id="PTHR30557">
    <property type="entry name" value="THIAMINE BIOSYNTHESIS PROTEIN THIC"/>
    <property type="match status" value="1"/>
</dbReference>
<name>X1JBW1_9ZZZZ</name>
<dbReference type="NCBIfam" id="NF009895">
    <property type="entry name" value="PRK13352.1"/>
    <property type="match status" value="1"/>
</dbReference>
<evidence type="ECO:0000256" key="8">
    <source>
        <dbReference type="ARBA" id="ARBA00023239"/>
    </source>
</evidence>
<keyword evidence="8" id="KW-0456">Lyase</keyword>
<keyword evidence="6" id="KW-0408">Iron</keyword>